<reference evidence="2 3" key="1">
    <citation type="submission" date="2022-05" db="EMBL/GenBank/DDBJ databases">
        <title>Genome Sequencing of Bee-Associated Microbes.</title>
        <authorList>
            <person name="Dunlap C."/>
        </authorList>
    </citation>
    <scope>NUCLEOTIDE SEQUENCE [LARGE SCALE GENOMIC DNA]</scope>
    <source>
        <strain evidence="2 3">NRRL B-14421</strain>
    </source>
</reference>
<accession>A0ABT4GH91</accession>
<dbReference type="EMBL" id="JAMDMX010000076">
    <property type="protein sequence ID" value="MCY9695564.1"/>
    <property type="molecule type" value="Genomic_DNA"/>
</dbReference>
<proteinExistence type="predicted"/>
<keyword evidence="3" id="KW-1185">Reference proteome</keyword>
<feature type="region of interest" description="Disordered" evidence="1">
    <location>
        <begin position="566"/>
        <end position="587"/>
    </location>
</feature>
<protein>
    <recommendedName>
        <fullName evidence="4">Heparinase</fullName>
    </recommendedName>
</protein>
<evidence type="ECO:0008006" key="4">
    <source>
        <dbReference type="Google" id="ProtNLM"/>
    </source>
</evidence>
<evidence type="ECO:0000313" key="3">
    <source>
        <dbReference type="Proteomes" id="UP001527099"/>
    </source>
</evidence>
<evidence type="ECO:0000313" key="2">
    <source>
        <dbReference type="EMBL" id="MCY9695564.1"/>
    </source>
</evidence>
<gene>
    <name evidence="2" type="ORF">M5X19_22050</name>
</gene>
<dbReference type="PANTHER" id="PTHR40616:SF1">
    <property type="entry name" value="LINALOOL DEHYDRATASE_ISOMERASE DOMAIN-CONTAINING PROTEIN"/>
    <property type="match status" value="1"/>
</dbReference>
<dbReference type="Proteomes" id="UP001527099">
    <property type="component" value="Unassembled WGS sequence"/>
</dbReference>
<sequence length="587" mass="67167">MSVNETMLDHKQLLIKAITAKESEYDSQVCMLRRPFHSPGYHTTLTAKDHPTTHPTYQSLLYAVGLLNTEMKEYEQRAYDIIGRLLSLQDRNPLSDTYGIWPWFYEEPLTQMAPPDWNWADFCGKELLLAVLRHGHKLPETLKDQIRESVSFACDAIIRRNVGPNYTNIAIMGAFVTLIAGELYERKDYADYGLERLEKLQQYTANLGTFQEFNSPAYSVIAIVELSKIGEYSLNSRAKEITTELLDMVWRMVVEHYHPVSQQWAGPHSRSYSTLLTNKTKSFLQVATNNKLVFFASEDLEYDTEWYGSGIQCPKQYVEQFTRIEVRDLRQPYYRNEETGFVKWAETYITPQYAIGVFRKEIMWNQTRGMVAYFDNGGQPTYLQMRCLHEGYDYCSAVLSVAASRSHLLLGVNFLTNGGDTHPNLDRIQGRIEATDFRIRMEFGGCLERMSIEQEGTVSQVQINGLPLRFESLYAAFEGTEGNQLRCGDKNVSSAAPGWNWEWSKQGDTYGLDLVIYAGERQTIDFQAMDKAAFLFSLAIGDTVKQKPLIVIEEVAEQVTVRQADNRADGSQQQLSISLKPNDKHPN</sequence>
<evidence type="ECO:0000256" key="1">
    <source>
        <dbReference type="SAM" id="MobiDB-lite"/>
    </source>
</evidence>
<dbReference type="RefSeq" id="WP_268616846.1">
    <property type="nucleotide sequence ID" value="NZ_JAMDMX010000076.1"/>
</dbReference>
<comment type="caution">
    <text evidence="2">The sequence shown here is derived from an EMBL/GenBank/DDBJ whole genome shotgun (WGS) entry which is preliminary data.</text>
</comment>
<name>A0ABT4GH91_9BACL</name>
<feature type="compositionally biased region" description="Polar residues" evidence="1">
    <location>
        <begin position="569"/>
        <end position="579"/>
    </location>
</feature>
<organism evidence="2 3">
    <name type="scientific">Paenibacillus alginolyticus</name>
    <dbReference type="NCBI Taxonomy" id="59839"/>
    <lineage>
        <taxon>Bacteria</taxon>
        <taxon>Bacillati</taxon>
        <taxon>Bacillota</taxon>
        <taxon>Bacilli</taxon>
        <taxon>Bacillales</taxon>
        <taxon>Paenibacillaceae</taxon>
        <taxon>Paenibacillus</taxon>
    </lineage>
</organism>
<dbReference type="PANTHER" id="PTHR40616">
    <property type="entry name" value="LINALOOL DEHYDRATASE_ISOMERASE DOMAIN-CONTAINING PROTEIN"/>
    <property type="match status" value="1"/>
</dbReference>